<evidence type="ECO:0000313" key="2">
    <source>
        <dbReference type="EMBL" id="PSU25909.1"/>
    </source>
</evidence>
<feature type="chain" id="PRO_5015772993" evidence="1">
    <location>
        <begin position="30"/>
        <end position="165"/>
    </location>
</feature>
<dbReference type="EMBL" id="PYMO01000005">
    <property type="protein sequence ID" value="PSU25909.1"/>
    <property type="molecule type" value="Genomic_DNA"/>
</dbReference>
<evidence type="ECO:0000256" key="1">
    <source>
        <dbReference type="SAM" id="SignalP"/>
    </source>
</evidence>
<keyword evidence="4" id="KW-1185">Reference proteome</keyword>
<name>A0A2T3JTT3_PHOPO</name>
<protein>
    <submittedName>
        <fullName evidence="3">Uncharacterized protein</fullName>
    </submittedName>
</protein>
<sequence>MRSLKWKLTINSILMCSLLSGVLVNFTYADEAGSSSLSVITTTQAYINHQTIVQQPEQNIVYHPTLGYMDYQQIWCNADHQLAMEHYQYFITQVCLERGGSLTKNWCTLSGSQQPLFYTFIAAYDLSCHSDEATIVHIIEVMPNIKNNAVVAKAWIKTAKSLGFQ</sequence>
<feature type="signal peptide" evidence="1">
    <location>
        <begin position="1"/>
        <end position="29"/>
    </location>
</feature>
<keyword evidence="1" id="KW-0732">Signal</keyword>
<dbReference type="Proteomes" id="UP000241405">
    <property type="component" value="Unassembled WGS sequence"/>
</dbReference>
<dbReference type="Proteomes" id="UP000241618">
    <property type="component" value="Unassembled WGS sequence"/>
</dbReference>
<comment type="caution">
    <text evidence="3">The sequence shown here is derived from an EMBL/GenBank/DDBJ whole genome shotgun (WGS) entry which is preliminary data.</text>
</comment>
<evidence type="ECO:0000313" key="5">
    <source>
        <dbReference type="Proteomes" id="UP000241618"/>
    </source>
</evidence>
<dbReference type="AlphaFoldDB" id="A0A2T3JTT3"/>
<gene>
    <name evidence="3" type="ORF">C9J18_08340</name>
    <name evidence="2" type="ORF">CTM96_07280</name>
</gene>
<evidence type="ECO:0000313" key="4">
    <source>
        <dbReference type="Proteomes" id="UP000241405"/>
    </source>
</evidence>
<dbReference type="RefSeq" id="WP_107189748.1">
    <property type="nucleotide sequence ID" value="NZ_PYMN01000007.1"/>
</dbReference>
<accession>A0A2T3JTT3</accession>
<reference evidence="4 5" key="1">
    <citation type="submission" date="2018-03" db="EMBL/GenBank/DDBJ databases">
        <title>Whole genome sequencing of Histamine producing bacteria.</title>
        <authorList>
            <person name="Butler K."/>
        </authorList>
    </citation>
    <scope>NUCLEOTIDE SEQUENCE [LARGE SCALE GENOMIC DNA]</scope>
    <source>
        <strain evidence="3 5">FS-6.1</strain>
        <strain evidence="2 4">FS-6.2</strain>
    </source>
</reference>
<evidence type="ECO:0000313" key="3">
    <source>
        <dbReference type="EMBL" id="PSU52552.1"/>
    </source>
</evidence>
<proteinExistence type="predicted"/>
<dbReference type="EMBL" id="PYMP01000006">
    <property type="protein sequence ID" value="PSU52552.1"/>
    <property type="molecule type" value="Genomic_DNA"/>
</dbReference>
<organism evidence="3 5">
    <name type="scientific">Photobacterium phosphoreum</name>
    <dbReference type="NCBI Taxonomy" id="659"/>
    <lineage>
        <taxon>Bacteria</taxon>
        <taxon>Pseudomonadati</taxon>
        <taxon>Pseudomonadota</taxon>
        <taxon>Gammaproteobacteria</taxon>
        <taxon>Vibrionales</taxon>
        <taxon>Vibrionaceae</taxon>
        <taxon>Photobacterium</taxon>
    </lineage>
</organism>